<dbReference type="AlphaFoldDB" id="A0A820KSZ4"/>
<feature type="compositionally biased region" description="Polar residues" evidence="1">
    <location>
        <begin position="11"/>
        <end position="21"/>
    </location>
</feature>
<sequence length="21" mass="2455">FQPIREPLPPTSFNNLDRSLI</sequence>
<protein>
    <submittedName>
        <fullName evidence="2">Uncharacterized protein</fullName>
    </submittedName>
</protein>
<feature type="compositionally biased region" description="Pro residues" evidence="1">
    <location>
        <begin position="1"/>
        <end position="10"/>
    </location>
</feature>
<dbReference type="EMBL" id="CAJOAX010062266">
    <property type="protein sequence ID" value="CAF4346861.1"/>
    <property type="molecule type" value="Genomic_DNA"/>
</dbReference>
<organism evidence="2 3">
    <name type="scientific">Rotaria sordida</name>
    <dbReference type="NCBI Taxonomy" id="392033"/>
    <lineage>
        <taxon>Eukaryota</taxon>
        <taxon>Metazoa</taxon>
        <taxon>Spiralia</taxon>
        <taxon>Gnathifera</taxon>
        <taxon>Rotifera</taxon>
        <taxon>Eurotatoria</taxon>
        <taxon>Bdelloidea</taxon>
        <taxon>Philodinida</taxon>
        <taxon>Philodinidae</taxon>
        <taxon>Rotaria</taxon>
    </lineage>
</organism>
<feature type="region of interest" description="Disordered" evidence="1">
    <location>
        <begin position="1"/>
        <end position="21"/>
    </location>
</feature>
<dbReference type="Proteomes" id="UP000663823">
    <property type="component" value="Unassembled WGS sequence"/>
</dbReference>
<feature type="non-terminal residue" evidence="2">
    <location>
        <position position="1"/>
    </location>
</feature>
<comment type="caution">
    <text evidence="2">The sequence shown here is derived from an EMBL/GenBank/DDBJ whole genome shotgun (WGS) entry which is preliminary data.</text>
</comment>
<evidence type="ECO:0000313" key="2">
    <source>
        <dbReference type="EMBL" id="CAF4346861.1"/>
    </source>
</evidence>
<reference evidence="2" key="1">
    <citation type="submission" date="2021-02" db="EMBL/GenBank/DDBJ databases">
        <authorList>
            <person name="Nowell W R."/>
        </authorList>
    </citation>
    <scope>NUCLEOTIDE SEQUENCE</scope>
</reference>
<gene>
    <name evidence="2" type="ORF">OTI717_LOCUS43418</name>
</gene>
<evidence type="ECO:0000313" key="3">
    <source>
        <dbReference type="Proteomes" id="UP000663823"/>
    </source>
</evidence>
<accession>A0A820KSZ4</accession>
<proteinExistence type="predicted"/>
<name>A0A820KSZ4_9BILA</name>
<evidence type="ECO:0000256" key="1">
    <source>
        <dbReference type="SAM" id="MobiDB-lite"/>
    </source>
</evidence>